<dbReference type="CDD" id="cd05339">
    <property type="entry name" value="17beta-HSDXI-like_SDR_c"/>
    <property type="match status" value="1"/>
</dbReference>
<dbReference type="FunFam" id="3.40.50.720:FF:000202">
    <property type="entry name" value="Short-chain dehydrogenase/reductase family 16C member 6"/>
    <property type="match status" value="1"/>
</dbReference>
<dbReference type="EMBL" id="CAJFCJ010000009">
    <property type="protein sequence ID" value="CAD5118590.1"/>
    <property type="molecule type" value="Genomic_DNA"/>
</dbReference>
<dbReference type="Pfam" id="PF00106">
    <property type="entry name" value="adh_short"/>
    <property type="match status" value="1"/>
</dbReference>
<dbReference type="InterPro" id="IPR020904">
    <property type="entry name" value="Sc_DH/Rdtase_CS"/>
</dbReference>
<evidence type="ECO:0000256" key="2">
    <source>
        <dbReference type="ARBA" id="ARBA00023002"/>
    </source>
</evidence>
<evidence type="ECO:0000313" key="6">
    <source>
        <dbReference type="EMBL" id="CAD5118590.1"/>
    </source>
</evidence>
<name>A0A7I8VSU5_9ANNE</name>
<dbReference type="Proteomes" id="UP000549394">
    <property type="component" value="Unassembled WGS sequence"/>
</dbReference>
<dbReference type="PANTHER" id="PTHR24322">
    <property type="entry name" value="PKSB"/>
    <property type="match status" value="1"/>
</dbReference>
<dbReference type="AlphaFoldDB" id="A0A7I8VSU5"/>
<feature type="transmembrane region" description="Helical" evidence="5">
    <location>
        <begin position="7"/>
        <end position="27"/>
    </location>
</feature>
<dbReference type="SUPFAM" id="SSF51735">
    <property type="entry name" value="NAD(P)-binding Rossmann-fold domains"/>
    <property type="match status" value="1"/>
</dbReference>
<dbReference type="PRINTS" id="PR00080">
    <property type="entry name" value="SDRFAMILY"/>
</dbReference>
<gene>
    <name evidence="6" type="ORF">DGYR_LOCUS6945</name>
</gene>
<dbReference type="GO" id="GO:0016616">
    <property type="term" value="F:oxidoreductase activity, acting on the CH-OH group of donors, NAD or NADP as acceptor"/>
    <property type="evidence" value="ECO:0007669"/>
    <property type="project" value="TreeGrafter"/>
</dbReference>
<dbReference type="PANTHER" id="PTHR24322:SF742">
    <property type="entry name" value="PROTEIN DHS-3"/>
    <property type="match status" value="1"/>
</dbReference>
<proteinExistence type="inferred from homology"/>
<evidence type="ECO:0000256" key="1">
    <source>
        <dbReference type="ARBA" id="ARBA00006484"/>
    </source>
</evidence>
<evidence type="ECO:0000256" key="5">
    <source>
        <dbReference type="SAM" id="Phobius"/>
    </source>
</evidence>
<dbReference type="Gene3D" id="3.40.50.720">
    <property type="entry name" value="NAD(P)-binding Rossmann-like Domain"/>
    <property type="match status" value="1"/>
</dbReference>
<organism evidence="6 7">
    <name type="scientific">Dimorphilus gyrociliatus</name>
    <dbReference type="NCBI Taxonomy" id="2664684"/>
    <lineage>
        <taxon>Eukaryota</taxon>
        <taxon>Metazoa</taxon>
        <taxon>Spiralia</taxon>
        <taxon>Lophotrochozoa</taxon>
        <taxon>Annelida</taxon>
        <taxon>Polychaeta</taxon>
        <taxon>Polychaeta incertae sedis</taxon>
        <taxon>Dinophilidae</taxon>
        <taxon>Dimorphilus</taxon>
    </lineage>
</organism>
<comment type="similarity">
    <text evidence="1 4">Belongs to the short-chain dehydrogenases/reductases (SDR) family.</text>
</comment>
<dbReference type="OrthoDB" id="10253736at2759"/>
<evidence type="ECO:0000256" key="3">
    <source>
        <dbReference type="ARBA" id="ARBA00023027"/>
    </source>
</evidence>
<reference evidence="6 7" key="1">
    <citation type="submission" date="2020-08" db="EMBL/GenBank/DDBJ databases">
        <authorList>
            <person name="Hejnol A."/>
        </authorList>
    </citation>
    <scope>NUCLEOTIDE SEQUENCE [LARGE SCALE GENOMIC DNA]</scope>
</reference>
<dbReference type="InterPro" id="IPR002347">
    <property type="entry name" value="SDR_fam"/>
</dbReference>
<protein>
    <submittedName>
        <fullName evidence="6">DgyrCDS7277</fullName>
    </submittedName>
</protein>
<keyword evidence="7" id="KW-1185">Reference proteome</keyword>
<keyword evidence="5" id="KW-0812">Transmembrane</keyword>
<evidence type="ECO:0000256" key="4">
    <source>
        <dbReference type="RuleBase" id="RU000363"/>
    </source>
</evidence>
<dbReference type="PRINTS" id="PR00081">
    <property type="entry name" value="GDHRDH"/>
</dbReference>
<sequence length="304" mass="33754">MHLIVETLFTVILVLYYLIESIVWTFLPNSWRYKDVQNQTVLITGAGSGLGRLLAFRFAKLGCATVLWDIDSKGNAKTAAEIKQRYNSECLTYTVDLSSKESIYETANKVKEDIGEINILINNAGIVTGKKFMECQDALIEKTFQVNTSAHFWTTKAFLPRMLKLNHGHIVNIASAAGLTGVTGLADYCASKFAVVGFTESLSMELTSLEKTGVKTTVVCPYYIDTGMFKGVKTKFPEILPIVTPEHAVDRMMDGILSNKSEVWIPRSLYVLLSVKGLLPTKCQALLSQFFGISNCMDEFVGRE</sequence>
<dbReference type="PROSITE" id="PS00061">
    <property type="entry name" value="ADH_SHORT"/>
    <property type="match status" value="1"/>
</dbReference>
<keyword evidence="3" id="KW-0520">NAD</keyword>
<keyword evidence="5" id="KW-0472">Membrane</keyword>
<dbReference type="InterPro" id="IPR036291">
    <property type="entry name" value="NAD(P)-bd_dom_sf"/>
</dbReference>
<keyword evidence="2" id="KW-0560">Oxidoreductase</keyword>
<accession>A0A7I8VSU5</accession>
<keyword evidence="5" id="KW-1133">Transmembrane helix</keyword>
<evidence type="ECO:0000313" key="7">
    <source>
        <dbReference type="Proteomes" id="UP000549394"/>
    </source>
</evidence>
<dbReference type="GO" id="GO:0005811">
    <property type="term" value="C:lipid droplet"/>
    <property type="evidence" value="ECO:0007669"/>
    <property type="project" value="TreeGrafter"/>
</dbReference>
<comment type="caution">
    <text evidence="6">The sequence shown here is derived from an EMBL/GenBank/DDBJ whole genome shotgun (WGS) entry which is preliminary data.</text>
</comment>